<sequence>MVAVSVRRLPHGADLPLPAYETEGAAGMDLRAALPPDETWVIAPGGRKLVPAGIALQLPLGYEAQVRPRSGLALRHGVTVLNSPGTVDSDYRGEVSVVLVNLGAEDFTVARGDRIAQLVVAPVTRAVLVEAEALDETARGAGGYGSTGITGGKALANGGTA</sequence>
<keyword evidence="2 7" id="KW-0479">Metal-binding</keyword>
<name>A0A370L922_9HYPH</name>
<comment type="function">
    <text evidence="7">This enzyme is involved in nucleotide metabolism: it produces dUMP, the immediate precursor of thymidine nucleotides and it decreases the intracellular concentration of dUTP so that uracil cannot be incorporated into DNA.</text>
</comment>
<dbReference type="HAMAP" id="MF_00116">
    <property type="entry name" value="dUTPase_bact"/>
    <property type="match status" value="1"/>
</dbReference>
<organism evidence="9 10">
    <name type="scientific">Bosea caraganae</name>
    <dbReference type="NCBI Taxonomy" id="2763117"/>
    <lineage>
        <taxon>Bacteria</taxon>
        <taxon>Pseudomonadati</taxon>
        <taxon>Pseudomonadota</taxon>
        <taxon>Alphaproteobacteria</taxon>
        <taxon>Hyphomicrobiales</taxon>
        <taxon>Boseaceae</taxon>
        <taxon>Bosea</taxon>
    </lineage>
</organism>
<comment type="catalytic activity">
    <reaction evidence="6 7">
        <text>dUTP + H2O = dUMP + diphosphate + H(+)</text>
        <dbReference type="Rhea" id="RHEA:10248"/>
        <dbReference type="ChEBI" id="CHEBI:15377"/>
        <dbReference type="ChEBI" id="CHEBI:15378"/>
        <dbReference type="ChEBI" id="CHEBI:33019"/>
        <dbReference type="ChEBI" id="CHEBI:61555"/>
        <dbReference type="ChEBI" id="CHEBI:246422"/>
        <dbReference type="EC" id="3.6.1.23"/>
    </reaction>
</comment>
<evidence type="ECO:0000256" key="6">
    <source>
        <dbReference type="ARBA" id="ARBA00047686"/>
    </source>
</evidence>
<dbReference type="NCBIfam" id="NF001862">
    <property type="entry name" value="PRK00601.1"/>
    <property type="match status" value="1"/>
</dbReference>
<feature type="domain" description="dUTPase-like" evidence="8">
    <location>
        <begin position="16"/>
        <end position="148"/>
    </location>
</feature>
<comment type="pathway">
    <text evidence="7">Pyrimidine metabolism; dUMP biosynthesis; dUMP from dCTP (dUTP route): step 2/2.</text>
</comment>
<comment type="caution">
    <text evidence="7">Lacks conserved residue(s) required for the propagation of feature annotation.</text>
</comment>
<evidence type="ECO:0000259" key="8">
    <source>
        <dbReference type="Pfam" id="PF00692"/>
    </source>
</evidence>
<evidence type="ECO:0000313" key="9">
    <source>
        <dbReference type="EMBL" id="RDJ26775.1"/>
    </source>
</evidence>
<dbReference type="SUPFAM" id="SSF51283">
    <property type="entry name" value="dUTPase-like"/>
    <property type="match status" value="1"/>
</dbReference>
<evidence type="ECO:0000256" key="5">
    <source>
        <dbReference type="ARBA" id="ARBA00023080"/>
    </source>
</evidence>
<evidence type="ECO:0000256" key="3">
    <source>
        <dbReference type="ARBA" id="ARBA00022801"/>
    </source>
</evidence>
<evidence type="ECO:0000256" key="4">
    <source>
        <dbReference type="ARBA" id="ARBA00022842"/>
    </source>
</evidence>
<evidence type="ECO:0000256" key="2">
    <source>
        <dbReference type="ARBA" id="ARBA00022723"/>
    </source>
</evidence>
<dbReference type="GO" id="GO:0000287">
    <property type="term" value="F:magnesium ion binding"/>
    <property type="evidence" value="ECO:0007669"/>
    <property type="project" value="UniProtKB-UniRule"/>
</dbReference>
<feature type="binding site" evidence="7">
    <location>
        <begin position="69"/>
        <end position="71"/>
    </location>
    <ligand>
        <name>substrate</name>
    </ligand>
</feature>
<comment type="cofactor">
    <cofactor evidence="7">
        <name>Mg(2+)</name>
        <dbReference type="ChEBI" id="CHEBI:18420"/>
    </cofactor>
</comment>
<dbReference type="PANTHER" id="PTHR11241">
    <property type="entry name" value="DEOXYURIDINE 5'-TRIPHOSPHATE NUCLEOTIDOHYDROLASE"/>
    <property type="match status" value="1"/>
</dbReference>
<reference evidence="10" key="1">
    <citation type="submission" date="2018-07" db="EMBL/GenBank/DDBJ databases">
        <authorList>
            <person name="Safronova V.I."/>
            <person name="Chirak E.R."/>
            <person name="Sazanova A.L."/>
        </authorList>
    </citation>
    <scope>NUCLEOTIDE SEQUENCE [LARGE SCALE GENOMIC DNA]</scope>
    <source>
        <strain evidence="10">RCAM04685</strain>
    </source>
</reference>
<dbReference type="InterPro" id="IPR036157">
    <property type="entry name" value="dUTPase-like_sf"/>
</dbReference>
<dbReference type="Proteomes" id="UP000255207">
    <property type="component" value="Unassembled WGS sequence"/>
</dbReference>
<feature type="binding site" evidence="7">
    <location>
        <position position="82"/>
    </location>
    <ligand>
        <name>substrate</name>
    </ligand>
</feature>
<evidence type="ECO:0000313" key="10">
    <source>
        <dbReference type="Proteomes" id="UP000255207"/>
    </source>
</evidence>
<dbReference type="AlphaFoldDB" id="A0A370L922"/>
<keyword evidence="10" id="KW-1185">Reference proteome</keyword>
<dbReference type="GO" id="GO:0006226">
    <property type="term" value="P:dUMP biosynthetic process"/>
    <property type="evidence" value="ECO:0007669"/>
    <property type="project" value="UniProtKB-UniRule"/>
</dbReference>
<dbReference type="GO" id="GO:0046081">
    <property type="term" value="P:dUTP catabolic process"/>
    <property type="evidence" value="ECO:0007669"/>
    <property type="project" value="InterPro"/>
</dbReference>
<proteinExistence type="inferred from homology"/>
<dbReference type="OrthoDB" id="9809956at2"/>
<dbReference type="CDD" id="cd07557">
    <property type="entry name" value="trimeric_dUTPase"/>
    <property type="match status" value="1"/>
</dbReference>
<keyword evidence="4 7" id="KW-0460">Magnesium</keyword>
<dbReference type="NCBIfam" id="TIGR00576">
    <property type="entry name" value="dut"/>
    <property type="match status" value="1"/>
</dbReference>
<dbReference type="EC" id="3.6.1.23" evidence="7"/>
<dbReference type="RefSeq" id="WP_114828659.1">
    <property type="nucleotide sequence ID" value="NZ_QQTO01000001.1"/>
</dbReference>
<dbReference type="GO" id="GO:0004170">
    <property type="term" value="F:dUTP diphosphatase activity"/>
    <property type="evidence" value="ECO:0007669"/>
    <property type="project" value="UniProtKB-UniRule"/>
</dbReference>
<gene>
    <name evidence="7" type="primary">dut</name>
    <name evidence="9" type="ORF">DWE98_07945</name>
</gene>
<dbReference type="EMBL" id="QQTP01000003">
    <property type="protein sequence ID" value="RDJ26775.1"/>
    <property type="molecule type" value="Genomic_DNA"/>
</dbReference>
<feature type="binding site" evidence="7">
    <location>
        <begin position="86"/>
        <end position="88"/>
    </location>
    <ligand>
        <name>substrate</name>
    </ligand>
</feature>
<comment type="caution">
    <text evidence="9">The sequence shown here is derived from an EMBL/GenBank/DDBJ whole genome shotgun (WGS) entry which is preliminary data.</text>
</comment>
<evidence type="ECO:0000256" key="1">
    <source>
        <dbReference type="ARBA" id="ARBA00006581"/>
    </source>
</evidence>
<evidence type="ECO:0000256" key="7">
    <source>
        <dbReference type="HAMAP-Rule" id="MF_00116"/>
    </source>
</evidence>
<comment type="similarity">
    <text evidence="1 7">Belongs to the dUTPase family.</text>
</comment>
<dbReference type="InterPro" id="IPR033704">
    <property type="entry name" value="dUTPase_trimeric"/>
</dbReference>
<dbReference type="Gene3D" id="2.70.40.10">
    <property type="match status" value="1"/>
</dbReference>
<dbReference type="UniPathway" id="UPA00610">
    <property type="reaction ID" value="UER00666"/>
</dbReference>
<dbReference type="InterPro" id="IPR008181">
    <property type="entry name" value="dUTPase"/>
</dbReference>
<keyword evidence="3 7" id="KW-0378">Hydrolase</keyword>
<dbReference type="PANTHER" id="PTHR11241:SF0">
    <property type="entry name" value="DEOXYURIDINE 5'-TRIPHOSPHATE NUCLEOTIDOHYDROLASE"/>
    <property type="match status" value="1"/>
</dbReference>
<keyword evidence="5 7" id="KW-0546">Nucleotide metabolism</keyword>
<dbReference type="FunFam" id="2.70.40.10:FF:000002">
    <property type="entry name" value="dUTP diphosphatase"/>
    <property type="match status" value="1"/>
</dbReference>
<protein>
    <recommendedName>
        <fullName evidence="7">Deoxyuridine 5'-triphosphate nucleotidohydrolase</fullName>
        <shortName evidence="7">dUTPase</shortName>
        <ecNumber evidence="7">3.6.1.23</ecNumber>
    </recommendedName>
    <alternativeName>
        <fullName evidence="7">dUTP pyrophosphatase</fullName>
    </alternativeName>
</protein>
<dbReference type="InterPro" id="IPR029054">
    <property type="entry name" value="dUTPase-like"/>
</dbReference>
<dbReference type="Pfam" id="PF00692">
    <property type="entry name" value="dUTPase"/>
    <property type="match status" value="1"/>
</dbReference>
<accession>A0A370L922</accession>